<comment type="subcellular location">
    <subcellularLocation>
        <location evidence="3">Cytoplasm</location>
    </subcellularLocation>
</comment>
<keyword evidence="7" id="KW-0460">Magnesium</keyword>
<comment type="cofactor">
    <cofactor evidence="1">
        <name>Mn(2+)</name>
        <dbReference type="ChEBI" id="CHEBI:29035"/>
    </cofactor>
</comment>
<evidence type="ECO:0000256" key="8">
    <source>
        <dbReference type="SAM" id="MobiDB-lite"/>
    </source>
</evidence>
<evidence type="ECO:0000256" key="1">
    <source>
        <dbReference type="ARBA" id="ARBA00001936"/>
    </source>
</evidence>
<dbReference type="Proteomes" id="UP000604046">
    <property type="component" value="Unassembled WGS sequence"/>
</dbReference>
<dbReference type="GO" id="GO:0046872">
    <property type="term" value="F:metal ion binding"/>
    <property type="evidence" value="ECO:0007669"/>
    <property type="project" value="UniProtKB-KW"/>
</dbReference>
<reference evidence="11" key="1">
    <citation type="submission" date="2021-02" db="EMBL/GenBank/DDBJ databases">
        <authorList>
            <person name="Dougan E. K."/>
            <person name="Rhodes N."/>
            <person name="Thang M."/>
            <person name="Chan C."/>
        </authorList>
    </citation>
    <scope>NUCLEOTIDE SEQUENCE</scope>
</reference>
<organism evidence="11 12">
    <name type="scientific">Symbiodinium natans</name>
    <dbReference type="NCBI Taxonomy" id="878477"/>
    <lineage>
        <taxon>Eukaryota</taxon>
        <taxon>Sar</taxon>
        <taxon>Alveolata</taxon>
        <taxon>Dinophyceae</taxon>
        <taxon>Suessiales</taxon>
        <taxon>Symbiodiniaceae</taxon>
        <taxon>Symbiodinium</taxon>
    </lineage>
</organism>
<dbReference type="GO" id="GO:0005737">
    <property type="term" value="C:cytoplasm"/>
    <property type="evidence" value="ECO:0007669"/>
    <property type="project" value="UniProtKB-SubCell"/>
</dbReference>
<dbReference type="InterPro" id="IPR002058">
    <property type="entry name" value="PAP_assoc"/>
</dbReference>
<dbReference type="Pfam" id="PF22600">
    <property type="entry name" value="MTPAP-like_central"/>
    <property type="match status" value="1"/>
</dbReference>
<name>A0A812PGA5_9DINO</name>
<accession>A0A812PGA5</accession>
<dbReference type="PANTHER" id="PTHR12271:SF40">
    <property type="entry name" value="POLY(A) RNA POLYMERASE GLD2"/>
    <property type="match status" value="1"/>
</dbReference>
<dbReference type="Gene3D" id="1.10.1410.10">
    <property type="match status" value="1"/>
</dbReference>
<dbReference type="InterPro" id="IPR054708">
    <property type="entry name" value="MTPAP-like_central"/>
</dbReference>
<evidence type="ECO:0000256" key="3">
    <source>
        <dbReference type="ARBA" id="ARBA00004496"/>
    </source>
</evidence>
<comment type="caution">
    <text evidence="11">The sequence shown here is derived from an EMBL/GenBank/DDBJ whole genome shotgun (WGS) entry which is preliminary data.</text>
</comment>
<feature type="compositionally biased region" description="Basic and acidic residues" evidence="8">
    <location>
        <begin position="451"/>
        <end position="485"/>
    </location>
</feature>
<dbReference type="SUPFAM" id="SSF81631">
    <property type="entry name" value="PAP/OAS1 substrate-binding domain"/>
    <property type="match status" value="1"/>
</dbReference>
<dbReference type="GO" id="GO:0031123">
    <property type="term" value="P:RNA 3'-end processing"/>
    <property type="evidence" value="ECO:0007669"/>
    <property type="project" value="TreeGrafter"/>
</dbReference>
<evidence type="ECO:0000256" key="5">
    <source>
        <dbReference type="ARBA" id="ARBA00022679"/>
    </source>
</evidence>
<feature type="region of interest" description="Disordered" evidence="8">
    <location>
        <begin position="415"/>
        <end position="495"/>
    </location>
</feature>
<evidence type="ECO:0000259" key="9">
    <source>
        <dbReference type="Pfam" id="PF03828"/>
    </source>
</evidence>
<evidence type="ECO:0000256" key="4">
    <source>
        <dbReference type="ARBA" id="ARBA00022490"/>
    </source>
</evidence>
<keyword evidence="12" id="KW-1185">Reference proteome</keyword>
<proteinExistence type="predicted"/>
<keyword evidence="6" id="KW-0479">Metal-binding</keyword>
<dbReference type="SUPFAM" id="SSF81301">
    <property type="entry name" value="Nucleotidyltransferase"/>
    <property type="match status" value="1"/>
</dbReference>
<dbReference type="GO" id="GO:0016779">
    <property type="term" value="F:nucleotidyltransferase activity"/>
    <property type="evidence" value="ECO:0007669"/>
    <property type="project" value="TreeGrafter"/>
</dbReference>
<evidence type="ECO:0000256" key="6">
    <source>
        <dbReference type="ARBA" id="ARBA00022723"/>
    </source>
</evidence>
<dbReference type="OrthoDB" id="415620at2759"/>
<evidence type="ECO:0000313" key="12">
    <source>
        <dbReference type="Proteomes" id="UP000604046"/>
    </source>
</evidence>
<dbReference type="EMBL" id="CAJNDS010002111">
    <property type="protein sequence ID" value="CAE7333042.1"/>
    <property type="molecule type" value="Genomic_DNA"/>
</dbReference>
<keyword evidence="5" id="KW-0808">Transferase</keyword>
<dbReference type="InterPro" id="IPR043519">
    <property type="entry name" value="NT_sf"/>
</dbReference>
<sequence length="534" mass="59834">MWQYAPNAGVGRFGFRGDPNHGDWYGRPRNDWASPNYDLALMPHQMGTGSFAGCGGFDGMASSPSLATALEASLNFLEPLPEEREVHGRCIQELNSVVKQVGAEWEVQAFGSSANGFLSRGADLDVCCCKTDNLDQDSQRAVQELQYRILPLLRQQQMFKVTQEIWSARVPIIRLRFLDVIDVDLSCYNPQALQNTHLLRAYADIHPVVRQLVLCVKFWAKAQGVCGAPKGYLSSYTFALMVIYFLQVDQKLPCLRVEDFSSVGPLHSLKYDWFCPTQLPELLFRFFTFYTQTFVWGTEVVSVRLGHRKMSSDPDFVSLPRREVPRLHVEDPFLPRNLNCVLGTDKEEHLKNCIHQAFMTISSDTVPQAFLQAEPQKWLRPPPMAIIDTKKSLARHHAATYGPEMPQILPYTQLRQSQVVKQSPAPARKKQPLKALAPPFVGGQSTETNLEETRLKAPEERRPPINGHSRDRDDRAAQDDPRVPEMKAPAGGSVPGVKVSAAMAWLDGDTQEAVEVAWTTEGSLLGSLGFSVRL</sequence>
<dbReference type="PANTHER" id="PTHR12271">
    <property type="entry name" value="POLY A POLYMERASE CID PAP -RELATED"/>
    <property type="match status" value="1"/>
</dbReference>
<dbReference type="CDD" id="cd05402">
    <property type="entry name" value="NT_PAP_TUTase"/>
    <property type="match status" value="1"/>
</dbReference>
<evidence type="ECO:0000313" key="11">
    <source>
        <dbReference type="EMBL" id="CAE7333042.1"/>
    </source>
</evidence>
<feature type="domain" description="Poly(A) RNA polymerase mitochondrial-like central palm" evidence="10">
    <location>
        <begin position="69"/>
        <end position="203"/>
    </location>
</feature>
<keyword evidence="4" id="KW-0963">Cytoplasm</keyword>
<evidence type="ECO:0000259" key="10">
    <source>
        <dbReference type="Pfam" id="PF22600"/>
    </source>
</evidence>
<dbReference type="Pfam" id="PF03828">
    <property type="entry name" value="PAP_assoc"/>
    <property type="match status" value="1"/>
</dbReference>
<dbReference type="Gene3D" id="3.30.460.10">
    <property type="entry name" value="Beta Polymerase, domain 2"/>
    <property type="match status" value="1"/>
</dbReference>
<comment type="cofactor">
    <cofactor evidence="2">
        <name>Mg(2+)</name>
        <dbReference type="ChEBI" id="CHEBI:18420"/>
    </cofactor>
</comment>
<dbReference type="AlphaFoldDB" id="A0A812PGA5"/>
<evidence type="ECO:0000256" key="7">
    <source>
        <dbReference type="ARBA" id="ARBA00022842"/>
    </source>
</evidence>
<protein>
    <submittedName>
        <fullName evidence="11">Gld-2 protein</fullName>
    </submittedName>
</protein>
<gene>
    <name evidence="11" type="primary">gld-2</name>
    <name evidence="11" type="ORF">SNAT2548_LOCUS17421</name>
</gene>
<evidence type="ECO:0000256" key="2">
    <source>
        <dbReference type="ARBA" id="ARBA00001946"/>
    </source>
</evidence>
<feature type="domain" description="PAP-associated" evidence="9">
    <location>
        <begin position="280"/>
        <end position="337"/>
    </location>
</feature>